<name>A0AAE8N0E4_9PEZI</name>
<dbReference type="InterPro" id="IPR050187">
    <property type="entry name" value="Lipid_Phosphate_FormReg"/>
</dbReference>
<protein>
    <submittedName>
        <fullName evidence="3">Related to sphingolipid long chain base kinase</fullName>
    </submittedName>
</protein>
<dbReference type="EMBL" id="ONZQ02000009">
    <property type="protein sequence ID" value="SPO04091.1"/>
    <property type="molecule type" value="Genomic_DNA"/>
</dbReference>
<dbReference type="InterPro" id="IPR017438">
    <property type="entry name" value="ATP-NAD_kinase_N"/>
</dbReference>
<gene>
    <name evidence="3" type="ORF">DNG_06774</name>
</gene>
<feature type="region of interest" description="Disordered" evidence="1">
    <location>
        <begin position="1"/>
        <end position="25"/>
    </location>
</feature>
<dbReference type="InterPro" id="IPR001206">
    <property type="entry name" value="Diacylglycerol_kinase_cat_dom"/>
</dbReference>
<dbReference type="PANTHER" id="PTHR12358:SF31">
    <property type="entry name" value="ACYLGLYCEROL KINASE, MITOCHONDRIAL"/>
    <property type="match status" value="1"/>
</dbReference>
<keyword evidence="4" id="KW-1185">Reference proteome</keyword>
<dbReference type="Gene3D" id="2.60.200.40">
    <property type="match status" value="1"/>
</dbReference>
<dbReference type="Pfam" id="PF00781">
    <property type="entry name" value="DAGK_cat"/>
    <property type="match status" value="1"/>
</dbReference>
<accession>A0AAE8N0E4</accession>
<feature type="domain" description="DAGKc" evidence="2">
    <location>
        <begin position="145"/>
        <end position="284"/>
    </location>
</feature>
<dbReference type="Gene3D" id="3.40.50.10330">
    <property type="entry name" value="Probable inorganic polyphosphate/atp-NAD kinase, domain 1"/>
    <property type="match status" value="1"/>
</dbReference>
<dbReference type="InterPro" id="IPR016064">
    <property type="entry name" value="NAD/diacylglycerol_kinase_sf"/>
</dbReference>
<dbReference type="GO" id="GO:0016773">
    <property type="term" value="F:phosphotransferase activity, alcohol group as acceptor"/>
    <property type="evidence" value="ECO:0007669"/>
    <property type="project" value="UniProtKB-ARBA"/>
</dbReference>
<dbReference type="GO" id="GO:0001727">
    <property type="term" value="F:lipid kinase activity"/>
    <property type="evidence" value="ECO:0007669"/>
    <property type="project" value="TreeGrafter"/>
</dbReference>
<reference evidence="3" key="1">
    <citation type="submission" date="2018-03" db="EMBL/GenBank/DDBJ databases">
        <authorList>
            <person name="Guldener U."/>
        </authorList>
    </citation>
    <scope>NUCLEOTIDE SEQUENCE</scope>
</reference>
<dbReference type="PROSITE" id="PS50146">
    <property type="entry name" value="DAGK"/>
    <property type="match status" value="1"/>
</dbReference>
<comment type="caution">
    <text evidence="3">The sequence shown here is derived from an EMBL/GenBank/DDBJ whole genome shotgun (WGS) entry which is preliminary data.</text>
</comment>
<dbReference type="SUPFAM" id="SSF111331">
    <property type="entry name" value="NAD kinase/diacylglycerol kinase-like"/>
    <property type="match status" value="1"/>
</dbReference>
<dbReference type="AlphaFoldDB" id="A0AAE8N0E4"/>
<keyword evidence="3" id="KW-0808">Transferase</keyword>
<dbReference type="SMART" id="SM00046">
    <property type="entry name" value="DAGKc"/>
    <property type="match status" value="1"/>
</dbReference>
<evidence type="ECO:0000313" key="3">
    <source>
        <dbReference type="EMBL" id="SPO04091.1"/>
    </source>
</evidence>
<evidence type="ECO:0000259" key="2">
    <source>
        <dbReference type="PROSITE" id="PS50146"/>
    </source>
</evidence>
<dbReference type="GO" id="GO:0016020">
    <property type="term" value="C:membrane"/>
    <property type="evidence" value="ECO:0007669"/>
    <property type="project" value="TreeGrafter"/>
</dbReference>
<evidence type="ECO:0000313" key="4">
    <source>
        <dbReference type="Proteomes" id="UP001187682"/>
    </source>
</evidence>
<dbReference type="GO" id="GO:0046512">
    <property type="term" value="P:sphingosine biosynthetic process"/>
    <property type="evidence" value="ECO:0007669"/>
    <property type="project" value="TreeGrafter"/>
</dbReference>
<organism evidence="3 4">
    <name type="scientific">Cephalotrichum gorgonifer</name>
    <dbReference type="NCBI Taxonomy" id="2041049"/>
    <lineage>
        <taxon>Eukaryota</taxon>
        <taxon>Fungi</taxon>
        <taxon>Dikarya</taxon>
        <taxon>Ascomycota</taxon>
        <taxon>Pezizomycotina</taxon>
        <taxon>Sordariomycetes</taxon>
        <taxon>Hypocreomycetidae</taxon>
        <taxon>Microascales</taxon>
        <taxon>Microascaceae</taxon>
        <taxon>Cephalotrichum</taxon>
    </lineage>
</organism>
<keyword evidence="3" id="KW-0418">Kinase</keyword>
<dbReference type="Pfam" id="PF24321">
    <property type="entry name" value="DUF7493"/>
    <property type="match status" value="1"/>
</dbReference>
<dbReference type="InterPro" id="IPR055916">
    <property type="entry name" value="DUF7493"/>
</dbReference>
<dbReference type="PANTHER" id="PTHR12358">
    <property type="entry name" value="SPHINGOSINE KINASE"/>
    <property type="match status" value="1"/>
</dbReference>
<dbReference type="Proteomes" id="UP001187682">
    <property type="component" value="Unassembled WGS sequence"/>
</dbReference>
<proteinExistence type="predicted"/>
<evidence type="ECO:0000256" key="1">
    <source>
        <dbReference type="SAM" id="MobiDB-lite"/>
    </source>
</evidence>
<sequence length="553" mass="58247">MATSKEGAAGIPTPDADGAVSLTDVVSGPSGSGDDFLVVDGNTTLSLAREDLVVTRPLSKPSRTCGGVCATSVFPTKNPQSESIPLYNILWAELTPSTLNITYAKPLSATKLRPATLSFTLHPDHAPAAGPFTTNLLSLAYGPAKPLKRALVLVNPHAGPGQADRLWDHEARPIFEAARMPLTITRTTHSGQATEIARAVDIDAYDTIVACSGDGLPHEVFNGLGSRADARRALASVAVSHIPCGSGNGMSCNLYGSHRASLAALAIVKGVEVPVDLVSVTQPGGKRYLSFLSQCLGIVAESDLATEHLRWMGESRFTVGFLTRIFKRKVYPADLAIKVEVADKEGVREHYRRARGAALAGGDLDAVSAEVEGKVGGGGDAKVGALVDVEVEGAGSSGSSVANEDGLPPLKYGTVEDKIPEGWEVVSDDKLGNFYAGNMAYMAPDANFFPATLPSDGLIDLVTIDGDISPMSAVSLLLSVESGGFFDNPLVSYRKVSAFRITPRDQDSGYISIDGERVPFEPLQAEVHRGLGRVISKRSLFEAPGPRGWEGRA</sequence>
<dbReference type="GO" id="GO:0005737">
    <property type="term" value="C:cytoplasm"/>
    <property type="evidence" value="ECO:0007669"/>
    <property type="project" value="TreeGrafter"/>
</dbReference>